<proteinExistence type="predicted"/>
<organism evidence="1 2">
    <name type="scientific">Zobellia uliginosa</name>
    <dbReference type="NCBI Taxonomy" id="143224"/>
    <lineage>
        <taxon>Bacteria</taxon>
        <taxon>Pseudomonadati</taxon>
        <taxon>Bacteroidota</taxon>
        <taxon>Flavobacteriia</taxon>
        <taxon>Flavobacteriales</taxon>
        <taxon>Flavobacteriaceae</taxon>
        <taxon>Zobellia</taxon>
    </lineage>
</organism>
<comment type="caution">
    <text evidence="1">The sequence shown here is derived from an EMBL/GenBank/DDBJ whole genome shotgun (WGS) entry which is preliminary data.</text>
</comment>
<sequence length="43" mass="4735">MPLPNEPKRTSNGIIPDVGSVILEPNLSVIKTSRYTIDRNNKG</sequence>
<evidence type="ECO:0000313" key="1">
    <source>
        <dbReference type="EMBL" id="SIS52325.1"/>
    </source>
</evidence>
<evidence type="ECO:0000313" key="2">
    <source>
        <dbReference type="Proteomes" id="UP000185728"/>
    </source>
</evidence>
<reference evidence="1 2" key="1">
    <citation type="submission" date="2017-01" db="EMBL/GenBank/DDBJ databases">
        <authorList>
            <person name="Varghese N."/>
            <person name="Submissions S."/>
        </authorList>
    </citation>
    <scope>NUCLEOTIDE SEQUENCE [LARGE SCALE GENOMIC DNA]</scope>
    <source>
        <strain evidence="1 2">DSM 2061</strain>
    </source>
</reference>
<accession>A0ABY1KN75</accession>
<protein>
    <submittedName>
        <fullName evidence="1">Uncharacterized protein</fullName>
    </submittedName>
</protein>
<gene>
    <name evidence="1" type="ORF">SAMN05421766_102550</name>
</gene>
<dbReference type="Proteomes" id="UP000185728">
    <property type="component" value="Unassembled WGS sequence"/>
</dbReference>
<name>A0ABY1KN75_9FLAO</name>
<dbReference type="EMBL" id="FTOB01000002">
    <property type="protein sequence ID" value="SIS52325.1"/>
    <property type="molecule type" value="Genomic_DNA"/>
</dbReference>
<keyword evidence="2" id="KW-1185">Reference proteome</keyword>